<proteinExistence type="predicted"/>
<evidence type="ECO:0000313" key="2">
    <source>
        <dbReference type="Proteomes" id="UP001396334"/>
    </source>
</evidence>
<dbReference type="Gene3D" id="3.30.420.10">
    <property type="entry name" value="Ribonuclease H-like superfamily/Ribonuclease H"/>
    <property type="match status" value="1"/>
</dbReference>
<name>A0ABR2RWG5_9ROSI</name>
<accession>A0ABR2RWG5</accession>
<evidence type="ECO:0000313" key="1">
    <source>
        <dbReference type="EMBL" id="KAK9017305.1"/>
    </source>
</evidence>
<organism evidence="1 2">
    <name type="scientific">Hibiscus sabdariffa</name>
    <name type="common">roselle</name>
    <dbReference type="NCBI Taxonomy" id="183260"/>
    <lineage>
        <taxon>Eukaryota</taxon>
        <taxon>Viridiplantae</taxon>
        <taxon>Streptophyta</taxon>
        <taxon>Embryophyta</taxon>
        <taxon>Tracheophyta</taxon>
        <taxon>Spermatophyta</taxon>
        <taxon>Magnoliopsida</taxon>
        <taxon>eudicotyledons</taxon>
        <taxon>Gunneridae</taxon>
        <taxon>Pentapetalae</taxon>
        <taxon>rosids</taxon>
        <taxon>malvids</taxon>
        <taxon>Malvales</taxon>
        <taxon>Malvaceae</taxon>
        <taxon>Malvoideae</taxon>
        <taxon>Hibiscus</taxon>
    </lineage>
</organism>
<dbReference type="Proteomes" id="UP001396334">
    <property type="component" value="Unassembled WGS sequence"/>
</dbReference>
<protein>
    <submittedName>
        <fullName evidence="1">Uncharacterized protein</fullName>
    </submittedName>
</protein>
<gene>
    <name evidence="1" type="ORF">V6N11_079784</name>
</gene>
<comment type="caution">
    <text evidence="1">The sequence shown here is derived from an EMBL/GenBank/DDBJ whole genome shotgun (WGS) entry which is preliminary data.</text>
</comment>
<dbReference type="EMBL" id="JBBPBN010000020">
    <property type="protein sequence ID" value="KAK9017305.1"/>
    <property type="molecule type" value="Genomic_DNA"/>
</dbReference>
<dbReference type="InterPro" id="IPR036397">
    <property type="entry name" value="RNaseH_sf"/>
</dbReference>
<keyword evidence="2" id="KW-1185">Reference proteome</keyword>
<sequence>MPAAKQLTGDEFVLVDSTTLMTEMLSDSKRADLCLSFMYQDMVVGLGITWCPSKSDDALLVICTRVGCVLTSVRSGRDFWTRQQFLVNKDIIFVGVRMISSTTALCSRCENIGIRGSFFAIQVEVFKRRHS</sequence>
<reference evidence="1 2" key="1">
    <citation type="journal article" date="2024" name="G3 (Bethesda)">
        <title>Genome assembly of Hibiscus sabdariffa L. provides insights into metabolisms of medicinal natural products.</title>
        <authorList>
            <person name="Kim T."/>
        </authorList>
    </citation>
    <scope>NUCLEOTIDE SEQUENCE [LARGE SCALE GENOMIC DNA]</scope>
    <source>
        <strain evidence="1">TK-2024</strain>
        <tissue evidence="1">Old leaves</tissue>
    </source>
</reference>